<protein>
    <submittedName>
        <fullName evidence="11">Putative peptidoglycan lipid II flippase</fullName>
    </submittedName>
</protein>
<keyword evidence="3 10" id="KW-0812">Transmembrane</keyword>
<evidence type="ECO:0000256" key="6">
    <source>
        <dbReference type="ARBA" id="ARBA00022989"/>
    </source>
</evidence>
<feature type="transmembrane region" description="Helical" evidence="10">
    <location>
        <begin position="127"/>
        <end position="150"/>
    </location>
</feature>
<feature type="transmembrane region" description="Helical" evidence="10">
    <location>
        <begin position="406"/>
        <end position="428"/>
    </location>
</feature>
<comment type="caution">
    <text evidence="11">The sequence shown here is derived from an EMBL/GenBank/DDBJ whole genome shotgun (WGS) entry which is preliminary data.</text>
</comment>
<feature type="transmembrane region" description="Helical" evidence="10">
    <location>
        <begin position="440"/>
        <end position="463"/>
    </location>
</feature>
<proteinExistence type="inferred from homology"/>
<dbReference type="GO" id="GO:0015648">
    <property type="term" value="F:lipid-linked peptidoglycan transporter activity"/>
    <property type="evidence" value="ECO:0007669"/>
    <property type="project" value="TreeGrafter"/>
</dbReference>
<evidence type="ECO:0000256" key="4">
    <source>
        <dbReference type="ARBA" id="ARBA00022960"/>
    </source>
</evidence>
<dbReference type="PRINTS" id="PR01806">
    <property type="entry name" value="VIRFACTRMVIN"/>
</dbReference>
<name>A0A839F0T5_9GAMM</name>
<evidence type="ECO:0000256" key="5">
    <source>
        <dbReference type="ARBA" id="ARBA00022984"/>
    </source>
</evidence>
<dbReference type="PANTHER" id="PTHR47019">
    <property type="entry name" value="LIPID II FLIPPASE MURJ"/>
    <property type="match status" value="1"/>
</dbReference>
<dbReference type="GO" id="GO:0034204">
    <property type="term" value="P:lipid translocation"/>
    <property type="evidence" value="ECO:0007669"/>
    <property type="project" value="TreeGrafter"/>
</dbReference>
<evidence type="ECO:0000256" key="9">
    <source>
        <dbReference type="ARBA" id="ARBA00061532"/>
    </source>
</evidence>
<evidence type="ECO:0000256" key="1">
    <source>
        <dbReference type="ARBA" id="ARBA00004651"/>
    </source>
</evidence>
<keyword evidence="7 10" id="KW-0472">Membrane</keyword>
<feature type="transmembrane region" description="Helical" evidence="10">
    <location>
        <begin position="48"/>
        <end position="67"/>
    </location>
</feature>
<feature type="transmembrane region" description="Helical" evidence="10">
    <location>
        <begin position="157"/>
        <end position="178"/>
    </location>
</feature>
<dbReference type="Pfam" id="PF03023">
    <property type="entry name" value="MurJ"/>
    <property type="match status" value="1"/>
</dbReference>
<keyword evidence="12" id="KW-1185">Reference proteome</keyword>
<comment type="similarity">
    <text evidence="9">Belongs to the MurJ/MviN family.</text>
</comment>
<feature type="transmembrane region" description="Helical" evidence="10">
    <location>
        <begin position="475"/>
        <end position="496"/>
    </location>
</feature>
<evidence type="ECO:0000256" key="10">
    <source>
        <dbReference type="SAM" id="Phobius"/>
    </source>
</evidence>
<dbReference type="RefSeq" id="WP_182530216.1">
    <property type="nucleotide sequence ID" value="NZ_JACGXL010000002.1"/>
</dbReference>
<dbReference type="EMBL" id="JACGXL010000002">
    <property type="protein sequence ID" value="MBA8887118.1"/>
    <property type="molecule type" value="Genomic_DNA"/>
</dbReference>
<accession>A0A839F0T5</accession>
<dbReference type="GO" id="GO:0008360">
    <property type="term" value="P:regulation of cell shape"/>
    <property type="evidence" value="ECO:0007669"/>
    <property type="project" value="UniProtKB-KW"/>
</dbReference>
<feature type="transmembrane region" description="Helical" evidence="10">
    <location>
        <begin position="260"/>
        <end position="283"/>
    </location>
</feature>
<dbReference type="GO" id="GO:0009252">
    <property type="term" value="P:peptidoglycan biosynthetic process"/>
    <property type="evidence" value="ECO:0007669"/>
    <property type="project" value="UniProtKB-KW"/>
</dbReference>
<dbReference type="GO" id="GO:0005886">
    <property type="term" value="C:plasma membrane"/>
    <property type="evidence" value="ECO:0007669"/>
    <property type="project" value="UniProtKB-SubCell"/>
</dbReference>
<feature type="transmembrane region" description="Helical" evidence="10">
    <location>
        <begin position="380"/>
        <end position="400"/>
    </location>
</feature>
<dbReference type="PANTHER" id="PTHR47019:SF1">
    <property type="entry name" value="LIPID II FLIPPASE MURJ"/>
    <property type="match status" value="1"/>
</dbReference>
<evidence type="ECO:0000256" key="3">
    <source>
        <dbReference type="ARBA" id="ARBA00022692"/>
    </source>
</evidence>
<evidence type="ECO:0000256" key="7">
    <source>
        <dbReference type="ARBA" id="ARBA00023136"/>
    </source>
</evidence>
<feature type="transmembrane region" description="Helical" evidence="10">
    <location>
        <begin position="225"/>
        <end position="248"/>
    </location>
</feature>
<feature type="transmembrane region" description="Helical" evidence="10">
    <location>
        <begin position="88"/>
        <end position="107"/>
    </location>
</feature>
<evidence type="ECO:0000313" key="11">
    <source>
        <dbReference type="EMBL" id="MBA8887118.1"/>
    </source>
</evidence>
<gene>
    <name evidence="11" type="ORF">FHW12_001332</name>
</gene>
<dbReference type="InterPro" id="IPR051050">
    <property type="entry name" value="Lipid_II_flippase_MurJ/MviN"/>
</dbReference>
<comment type="function">
    <text evidence="8">Involved in peptidoglycan biosynthesis. Transports lipid-linked peptidoglycan precursors from the inner to the outer leaflet of the cytoplasmic membrane.</text>
</comment>
<comment type="subcellular location">
    <subcellularLocation>
        <location evidence="1">Cell membrane</location>
        <topology evidence="1">Multi-pass membrane protein</topology>
    </subcellularLocation>
</comment>
<keyword evidence="5" id="KW-0573">Peptidoglycan synthesis</keyword>
<keyword evidence="2" id="KW-1003">Cell membrane</keyword>
<feature type="transmembrane region" description="Helical" evidence="10">
    <location>
        <begin position="312"/>
        <end position="336"/>
    </location>
</feature>
<dbReference type="InterPro" id="IPR004268">
    <property type="entry name" value="MurJ"/>
</dbReference>
<reference evidence="11 12" key="1">
    <citation type="submission" date="2020-07" db="EMBL/GenBank/DDBJ databases">
        <title>Genomic Encyclopedia of Type Strains, Phase IV (KMG-V): Genome sequencing to study the core and pangenomes of soil and plant-associated prokaryotes.</title>
        <authorList>
            <person name="Whitman W."/>
        </authorList>
    </citation>
    <scope>NUCLEOTIDE SEQUENCE [LARGE SCALE GENOMIC DNA]</scope>
    <source>
        <strain evidence="11 12">RH2WT43</strain>
    </source>
</reference>
<sequence>MTATRPRRAVLALSGLNLAGKLLAIGKTLIIATLFGTSGVLDAFWVAYSLPLMLPNLLTTVITVAFVPRFVKSLEGRTGADAWRGANTLFTLAIGVSLLACAAIQLWTGALVHRLAPGLAPDNQQQAIGMIRMMLPCMLMLTLSSLLSALSNARERFVLPGLDGVVNNTAIILVALLLARGLGVRALIVGITLGFFVQMCILCFGNRDLFRSSLRPAFALGHPDFLRPLAHLLPLLVGSVGAMLTGLVDQYFVSRLDAGSISALTYATMMAMLPVEVFAQAIITSYYPALGRGVAAGDYAAVTATWRSGQRLILLLTLPCAVLLVGLAKPIVVVLLEHGRFDDRSTALTVEAMSILAIGMVFRSQAYFSYRVLHSMIRPWTQVFIGLAGVATCVGLNLAWAQRLGLRGVALSAVLSQLQSALIAALVVRRLLRADASAPRALSTPVLLPVGVLAAGVLLARLLVPAGLYEASHRLWALACGFAAVPAGLAAFALAWRLGLPEAVDLVAKLRSRLARPRRLREP</sequence>
<evidence type="ECO:0000256" key="8">
    <source>
        <dbReference type="ARBA" id="ARBA00060041"/>
    </source>
</evidence>
<evidence type="ECO:0000256" key="2">
    <source>
        <dbReference type="ARBA" id="ARBA00022475"/>
    </source>
</evidence>
<dbReference type="Proteomes" id="UP000550401">
    <property type="component" value="Unassembled WGS sequence"/>
</dbReference>
<organism evidence="11 12">
    <name type="scientific">Dokdonella fugitiva</name>
    <dbReference type="NCBI Taxonomy" id="328517"/>
    <lineage>
        <taxon>Bacteria</taxon>
        <taxon>Pseudomonadati</taxon>
        <taxon>Pseudomonadota</taxon>
        <taxon>Gammaproteobacteria</taxon>
        <taxon>Lysobacterales</taxon>
        <taxon>Rhodanobacteraceae</taxon>
        <taxon>Dokdonella</taxon>
    </lineage>
</organism>
<keyword evidence="4" id="KW-0133">Cell shape</keyword>
<feature type="transmembrane region" description="Helical" evidence="10">
    <location>
        <begin position="184"/>
        <end position="204"/>
    </location>
</feature>
<dbReference type="AlphaFoldDB" id="A0A839F0T5"/>
<keyword evidence="6 10" id="KW-1133">Transmembrane helix</keyword>
<evidence type="ECO:0000313" key="12">
    <source>
        <dbReference type="Proteomes" id="UP000550401"/>
    </source>
</evidence>